<dbReference type="EMBL" id="CAJVPQ010027104">
    <property type="protein sequence ID" value="CAG8770395.1"/>
    <property type="molecule type" value="Genomic_DNA"/>
</dbReference>
<sequence>NNVSTKQKMGTIAEIRNWNEFTWVYDGEKAGYIYAQPLPKFRELN</sequence>
<feature type="non-terminal residue" evidence="1">
    <location>
        <position position="1"/>
    </location>
</feature>
<comment type="caution">
    <text evidence="1">The sequence shown here is derived from an EMBL/GenBank/DDBJ whole genome shotgun (WGS) entry which is preliminary data.</text>
</comment>
<keyword evidence="2" id="KW-1185">Reference proteome</keyword>
<accession>A0A9N9JAE1</accession>
<evidence type="ECO:0000313" key="1">
    <source>
        <dbReference type="EMBL" id="CAG8770395.1"/>
    </source>
</evidence>
<reference evidence="1" key="1">
    <citation type="submission" date="2021-06" db="EMBL/GenBank/DDBJ databases">
        <authorList>
            <person name="Kallberg Y."/>
            <person name="Tangrot J."/>
            <person name="Rosling A."/>
        </authorList>
    </citation>
    <scope>NUCLEOTIDE SEQUENCE</scope>
    <source>
        <strain evidence="1">UK204</strain>
    </source>
</reference>
<proteinExistence type="predicted"/>
<organism evidence="1 2">
    <name type="scientific">Funneliformis caledonium</name>
    <dbReference type="NCBI Taxonomy" id="1117310"/>
    <lineage>
        <taxon>Eukaryota</taxon>
        <taxon>Fungi</taxon>
        <taxon>Fungi incertae sedis</taxon>
        <taxon>Mucoromycota</taxon>
        <taxon>Glomeromycotina</taxon>
        <taxon>Glomeromycetes</taxon>
        <taxon>Glomerales</taxon>
        <taxon>Glomeraceae</taxon>
        <taxon>Funneliformis</taxon>
    </lineage>
</organism>
<dbReference type="Proteomes" id="UP000789570">
    <property type="component" value="Unassembled WGS sequence"/>
</dbReference>
<protein>
    <submittedName>
        <fullName evidence="1">13718_t:CDS:1</fullName>
    </submittedName>
</protein>
<dbReference type="OrthoDB" id="2382281at2759"/>
<feature type="non-terminal residue" evidence="1">
    <location>
        <position position="45"/>
    </location>
</feature>
<dbReference type="AlphaFoldDB" id="A0A9N9JAE1"/>
<evidence type="ECO:0000313" key="2">
    <source>
        <dbReference type="Proteomes" id="UP000789570"/>
    </source>
</evidence>
<gene>
    <name evidence="1" type="ORF">FCALED_LOCUS17502</name>
</gene>
<name>A0A9N9JAE1_9GLOM</name>